<dbReference type="AlphaFoldDB" id="A0ABD6AZ04"/>
<feature type="transmembrane region" description="Helical" evidence="2">
    <location>
        <begin position="343"/>
        <end position="368"/>
    </location>
</feature>
<gene>
    <name evidence="3" type="ORF">ACFSBT_17800</name>
</gene>
<feature type="region of interest" description="Disordered" evidence="1">
    <location>
        <begin position="1"/>
        <end position="23"/>
    </location>
</feature>
<evidence type="ECO:0000313" key="3">
    <source>
        <dbReference type="EMBL" id="MFD1515138.1"/>
    </source>
</evidence>
<keyword evidence="2" id="KW-0472">Membrane</keyword>
<reference evidence="3 4" key="1">
    <citation type="journal article" date="2019" name="Int. J. Syst. Evol. Microbiol.">
        <title>The Global Catalogue of Microorganisms (GCM) 10K type strain sequencing project: providing services to taxonomists for standard genome sequencing and annotation.</title>
        <authorList>
            <consortium name="The Broad Institute Genomics Platform"/>
            <consortium name="The Broad Institute Genome Sequencing Center for Infectious Disease"/>
            <person name="Wu L."/>
            <person name="Ma J."/>
        </authorList>
    </citation>
    <scope>NUCLEOTIDE SEQUENCE [LARGE SCALE GENOMIC DNA]</scope>
    <source>
        <strain evidence="3 4">CGMCC 1.12563</strain>
    </source>
</reference>
<organism evidence="3 4">
    <name type="scientific">Halomarina rubra</name>
    <dbReference type="NCBI Taxonomy" id="2071873"/>
    <lineage>
        <taxon>Archaea</taxon>
        <taxon>Methanobacteriati</taxon>
        <taxon>Methanobacteriota</taxon>
        <taxon>Stenosarchaea group</taxon>
        <taxon>Halobacteria</taxon>
        <taxon>Halobacteriales</taxon>
        <taxon>Natronomonadaceae</taxon>
        <taxon>Halomarina</taxon>
    </lineage>
</organism>
<keyword evidence="2" id="KW-0812">Transmembrane</keyword>
<feature type="transmembrane region" description="Helical" evidence="2">
    <location>
        <begin position="255"/>
        <end position="276"/>
    </location>
</feature>
<dbReference type="RefSeq" id="WP_250875062.1">
    <property type="nucleotide sequence ID" value="NZ_JALXFV010000008.1"/>
</dbReference>
<evidence type="ECO:0000313" key="4">
    <source>
        <dbReference type="Proteomes" id="UP001597187"/>
    </source>
</evidence>
<proteinExistence type="predicted"/>
<keyword evidence="4" id="KW-1185">Reference proteome</keyword>
<protein>
    <submittedName>
        <fullName evidence="3">Uncharacterized protein</fullName>
    </submittedName>
</protein>
<evidence type="ECO:0000256" key="2">
    <source>
        <dbReference type="SAM" id="Phobius"/>
    </source>
</evidence>
<feature type="transmembrane region" description="Helical" evidence="2">
    <location>
        <begin position="53"/>
        <end position="74"/>
    </location>
</feature>
<dbReference type="Proteomes" id="UP001597187">
    <property type="component" value="Unassembled WGS sequence"/>
</dbReference>
<comment type="caution">
    <text evidence="3">The sequence shown here is derived from an EMBL/GenBank/DDBJ whole genome shotgun (WGS) entry which is preliminary data.</text>
</comment>
<dbReference type="EMBL" id="JBHUDC010000008">
    <property type="protein sequence ID" value="MFD1515138.1"/>
    <property type="molecule type" value="Genomic_DNA"/>
</dbReference>
<accession>A0ABD6AZ04</accession>
<evidence type="ECO:0000256" key="1">
    <source>
        <dbReference type="SAM" id="MobiDB-lite"/>
    </source>
</evidence>
<feature type="transmembrane region" description="Helical" evidence="2">
    <location>
        <begin position="108"/>
        <end position="128"/>
    </location>
</feature>
<name>A0ABD6AZ04_9EURY</name>
<feature type="transmembrane region" description="Helical" evidence="2">
    <location>
        <begin position="315"/>
        <end position="337"/>
    </location>
</feature>
<feature type="transmembrane region" description="Helical" evidence="2">
    <location>
        <begin position="194"/>
        <end position="216"/>
    </location>
</feature>
<keyword evidence="2" id="KW-1133">Transmembrane helix</keyword>
<feature type="transmembrane region" description="Helical" evidence="2">
    <location>
        <begin position="288"/>
        <end position="306"/>
    </location>
</feature>
<sequence length="389" mass="43477">MAPGKSEGSSKPTQKWHKTTSKQFQREELRRSIDDQITSIHRIEDKAGQLMRVYVATIIGVLSVGLTLSSTGILPEIAIIPTNERVAELGVKFSSAVTVMEQQQGEHFIWLLMFGGFGLALLTLYFLLSPAVFALKIQVPSSHMPGLKRQNLLFFSTSRTLSPSSGYIQEYQSSYIHNGEMLYNLESGWRKILYYLRNSVATFAISLIYFLILSYIDEPFVMFSLFLSVMVVLVGSFVAFADFTRLSDVLNSLNTIPAIYQLVLMGFFVANTVTWVESGHFFPFDTGAAAILGIFVVLAIVISHYFDTNTITSHLFVSIISLLGLLLVLSAVALFLAPNYVSQYSWVIAIVLVLFIASIPTTLLVWLCRAYQILYQKSTKLTKTYLETG</sequence>
<feature type="transmembrane region" description="Helical" evidence="2">
    <location>
        <begin position="222"/>
        <end position="243"/>
    </location>
</feature>